<keyword evidence="2" id="KW-0067">ATP-binding</keyword>
<dbReference type="CDD" id="cd00046">
    <property type="entry name" value="SF2-N"/>
    <property type="match status" value="1"/>
</dbReference>
<dbReference type="GO" id="GO:0016818">
    <property type="term" value="F:hydrolase activity, acting on acid anhydrides, in phosphorus-containing anhydrides"/>
    <property type="evidence" value="ECO:0007669"/>
    <property type="project" value="InterPro"/>
</dbReference>
<proteinExistence type="predicted"/>
<dbReference type="GO" id="GO:0006139">
    <property type="term" value="P:nucleobase-containing compound metabolic process"/>
    <property type="evidence" value="ECO:0007669"/>
    <property type="project" value="InterPro"/>
</dbReference>
<protein>
    <submittedName>
        <fullName evidence="2">Helicase</fullName>
    </submittedName>
</protein>
<dbReference type="InterPro" id="IPR027417">
    <property type="entry name" value="P-loop_NTPase"/>
</dbReference>
<keyword evidence="2" id="KW-0378">Hydrolase</keyword>
<dbReference type="GO" id="GO:0004386">
    <property type="term" value="F:helicase activity"/>
    <property type="evidence" value="ECO:0007669"/>
    <property type="project" value="UniProtKB-KW"/>
</dbReference>
<dbReference type="GO" id="GO:0005524">
    <property type="term" value="F:ATP binding"/>
    <property type="evidence" value="ECO:0007669"/>
    <property type="project" value="InterPro"/>
</dbReference>
<feature type="domain" description="Helicase ATP-binding" evidence="1">
    <location>
        <begin position="43"/>
        <end position="309"/>
    </location>
</feature>
<evidence type="ECO:0000313" key="3">
    <source>
        <dbReference type="Proteomes" id="UP000252204"/>
    </source>
</evidence>
<dbReference type="SUPFAM" id="SSF52540">
    <property type="entry name" value="P-loop containing nucleoside triphosphate hydrolases"/>
    <property type="match status" value="2"/>
</dbReference>
<dbReference type="InterPro" id="IPR014001">
    <property type="entry name" value="Helicase_ATP-bd"/>
</dbReference>
<dbReference type="Pfam" id="PF13307">
    <property type="entry name" value="Helicase_C_2"/>
    <property type="match status" value="1"/>
</dbReference>
<keyword evidence="2" id="KW-0347">Helicase</keyword>
<dbReference type="InterPro" id="IPR011545">
    <property type="entry name" value="DEAD/DEAH_box_helicase_dom"/>
</dbReference>
<sequence>MAFKTKTFSAKIAQNPAIHFKTLTKRHFPDVMPHQKEILELYAEQHENSSDVALQLPTGSGKTLVGLLIADWRRSKLGDRVVYLCPTKQLVRQTVLQARDQYGIDVVDLSGRKSDFAPADRADYKTGAKVAVSTYSGLFNTNPFFDDANLIIVDDAHAAENYIAKMWSLEIKRSTVLHESLSTFLASYIDAQAFSRMTGDWNGPADAMWVEKLPTPQVDQIAPELAAIIDSHATRDEPDLYYTWSILREHLDACHIYLGANEILIRPLIPPTSTHTPFNNANQRIFMSATLGSGGDLERLSGRRKIDRLPAPEGFQTAGVGRRFFIFPTLSLTSEETDALRLGMQEVAGRSVILTPSTTQANQHCTLVNEHLKGFQVFTSDDIEDDKKPFTSTERAVAILANRYDGIDFPGNECRLLCVDDLPKAMNAQERFVMSKMGAAALYNDRVQTRVFQAMGRCTRALQDRSAVVVTGNELVDFLTDNRKWQYFPPELQAELKFGVDQSKEVTMEEIAENFEMFIENNTDWASADNMIRSAISDFDQREFPAMNELEVVVKQEIIYQEALWHQDYAGCLSACRTILGSLNHPQLRGYRALWHYLAGSAAHRLSASSGDAQFVSALEHYRQAKSAAPSVSWLNKLARHTPSTVNDDNLGEDEEVLIQIEAIERLFLTLGTATHHKFEKSVAGILSGLSDAKTFEASQVELGTLLGFRTGNDESDAAPDPWWLGDQVGIIFEDHAGGEASSIFSATKARQASSHPKWVKKKLSGTQEMNILPVIVTPCTKAKSGADPVLDDVYYWRLEDFVNWATHATNVLRELKGTFPGEGDLAWRAEAGRRLEAEQMTMQSILDRLPIASRAMEIVP</sequence>
<dbReference type="RefSeq" id="WP_113270582.1">
    <property type="nucleotide sequence ID" value="NZ_QNTU01000011.1"/>
</dbReference>
<comment type="caution">
    <text evidence="2">The sequence shown here is derived from an EMBL/GenBank/DDBJ whole genome shotgun (WGS) entry which is preliminary data.</text>
</comment>
<gene>
    <name evidence="2" type="ORF">DQ400_15355</name>
</gene>
<dbReference type="Pfam" id="PF00270">
    <property type="entry name" value="DEAD"/>
    <property type="match status" value="1"/>
</dbReference>
<dbReference type="AlphaFoldDB" id="A0A365TK07"/>
<accession>A0A365TK07</accession>
<dbReference type="SMART" id="SM00487">
    <property type="entry name" value="DEXDc"/>
    <property type="match status" value="1"/>
</dbReference>
<dbReference type="InterPro" id="IPR006555">
    <property type="entry name" value="ATP-dep_Helicase_C"/>
</dbReference>
<keyword evidence="2" id="KW-0547">Nucleotide-binding</keyword>
<evidence type="ECO:0000259" key="1">
    <source>
        <dbReference type="PROSITE" id="PS51192"/>
    </source>
</evidence>
<reference evidence="3" key="1">
    <citation type="submission" date="2018-06" db="EMBL/GenBank/DDBJ databases">
        <title>Whole genome sequencing of four bacterial strains from South Shetland trench revealing bio-synthetic gene clusters.</title>
        <authorList>
            <person name="Abdel-Mageed W.M."/>
            <person name="Lehri B."/>
            <person name="Jarmusch S."/>
            <person name="Miranda K."/>
            <person name="Goodfellow M."/>
            <person name="Jaspars M."/>
            <person name="Karlyshev A.V."/>
        </authorList>
    </citation>
    <scope>NUCLEOTIDE SEQUENCE [LARGE SCALE GENOMIC DNA]</scope>
    <source>
        <strain evidence="3">SST4</strain>
    </source>
</reference>
<name>A0A365TK07_9GAMM</name>
<dbReference type="EMBL" id="QNTU01000011">
    <property type="protein sequence ID" value="RBI66116.1"/>
    <property type="molecule type" value="Genomic_DNA"/>
</dbReference>
<keyword evidence="3" id="KW-1185">Reference proteome</keyword>
<dbReference type="GO" id="GO:0003676">
    <property type="term" value="F:nucleic acid binding"/>
    <property type="evidence" value="ECO:0007669"/>
    <property type="project" value="InterPro"/>
</dbReference>
<organism evidence="2 3">
    <name type="scientific">Vreelandella sulfidaeris</name>
    <dbReference type="NCBI Taxonomy" id="115553"/>
    <lineage>
        <taxon>Bacteria</taxon>
        <taxon>Pseudomonadati</taxon>
        <taxon>Pseudomonadota</taxon>
        <taxon>Gammaproteobacteria</taxon>
        <taxon>Oceanospirillales</taxon>
        <taxon>Halomonadaceae</taxon>
        <taxon>Vreelandella</taxon>
    </lineage>
</organism>
<dbReference type="PROSITE" id="PS51192">
    <property type="entry name" value="HELICASE_ATP_BIND_1"/>
    <property type="match status" value="1"/>
</dbReference>
<dbReference type="OrthoDB" id="366844at2"/>
<evidence type="ECO:0000313" key="2">
    <source>
        <dbReference type="EMBL" id="RBI66116.1"/>
    </source>
</evidence>
<dbReference type="Gene3D" id="3.40.50.300">
    <property type="entry name" value="P-loop containing nucleotide triphosphate hydrolases"/>
    <property type="match status" value="2"/>
</dbReference>
<dbReference type="Proteomes" id="UP000252204">
    <property type="component" value="Unassembled WGS sequence"/>
</dbReference>